<dbReference type="RefSeq" id="WP_183494323.1">
    <property type="nucleotide sequence ID" value="NZ_JACIFF010000001.1"/>
</dbReference>
<feature type="active site" evidence="7">
    <location>
        <position position="88"/>
    </location>
</feature>
<evidence type="ECO:0000259" key="8">
    <source>
        <dbReference type="SMART" id="SM00827"/>
    </source>
</evidence>
<evidence type="ECO:0000256" key="4">
    <source>
        <dbReference type="ARBA" id="ARBA00023315"/>
    </source>
</evidence>
<evidence type="ECO:0000256" key="3">
    <source>
        <dbReference type="ARBA" id="ARBA00022679"/>
    </source>
</evidence>
<gene>
    <name evidence="9" type="ORF">GGR28_000694</name>
</gene>
<evidence type="ECO:0000256" key="7">
    <source>
        <dbReference type="PIRSR" id="PIRSR000446-1"/>
    </source>
</evidence>
<dbReference type="EMBL" id="JACIFF010000001">
    <property type="protein sequence ID" value="MBB4078093.1"/>
    <property type="molecule type" value="Genomic_DNA"/>
</dbReference>
<evidence type="ECO:0000256" key="1">
    <source>
        <dbReference type="ARBA" id="ARBA00013258"/>
    </source>
</evidence>
<reference evidence="9 10" key="1">
    <citation type="submission" date="2020-08" db="EMBL/GenBank/DDBJ databases">
        <title>Genomic Encyclopedia of Type Strains, Phase IV (KMG-IV): sequencing the most valuable type-strain genomes for metagenomic binning, comparative biology and taxonomic classification.</title>
        <authorList>
            <person name="Goeker M."/>
        </authorList>
    </citation>
    <scope>NUCLEOTIDE SEQUENCE [LARGE SCALE GENOMIC DNA]</scope>
    <source>
        <strain evidence="9 10">DSM 105137</strain>
    </source>
</reference>
<dbReference type="SUPFAM" id="SSF52151">
    <property type="entry name" value="FabD/lysophospholipase-like"/>
    <property type="match status" value="1"/>
</dbReference>
<dbReference type="EC" id="2.3.1.39" evidence="1 6"/>
<dbReference type="SMART" id="SM00827">
    <property type="entry name" value="PKS_AT"/>
    <property type="match status" value="1"/>
</dbReference>
<dbReference type="Pfam" id="PF00698">
    <property type="entry name" value="Acyl_transf_1"/>
    <property type="match status" value="1"/>
</dbReference>
<dbReference type="NCBIfam" id="TIGR00128">
    <property type="entry name" value="fabD"/>
    <property type="match status" value="1"/>
</dbReference>
<dbReference type="InterPro" id="IPR001227">
    <property type="entry name" value="Ac_transferase_dom_sf"/>
</dbReference>
<comment type="similarity">
    <text evidence="6">Belongs to the fabD family.</text>
</comment>
<dbReference type="InterPro" id="IPR024925">
    <property type="entry name" value="Malonyl_CoA-ACP_transAc"/>
</dbReference>
<dbReference type="Gene3D" id="3.40.366.10">
    <property type="entry name" value="Malonyl-Coenzyme A Acyl Carrier Protein, domain 2"/>
    <property type="match status" value="1"/>
</dbReference>
<evidence type="ECO:0000313" key="9">
    <source>
        <dbReference type="EMBL" id="MBB4078093.1"/>
    </source>
</evidence>
<dbReference type="PANTHER" id="PTHR42681">
    <property type="entry name" value="MALONYL-COA-ACYL CARRIER PROTEIN TRANSACYLASE, MITOCHONDRIAL"/>
    <property type="match status" value="1"/>
</dbReference>
<proteinExistence type="inferred from homology"/>
<comment type="catalytic activity">
    <reaction evidence="5 6">
        <text>holo-[ACP] + malonyl-CoA = malonyl-[ACP] + CoA</text>
        <dbReference type="Rhea" id="RHEA:41792"/>
        <dbReference type="Rhea" id="RHEA-COMP:9623"/>
        <dbReference type="Rhea" id="RHEA-COMP:9685"/>
        <dbReference type="ChEBI" id="CHEBI:57287"/>
        <dbReference type="ChEBI" id="CHEBI:57384"/>
        <dbReference type="ChEBI" id="CHEBI:64479"/>
        <dbReference type="ChEBI" id="CHEBI:78449"/>
        <dbReference type="EC" id="2.3.1.39"/>
    </reaction>
</comment>
<accession>A0A840E2A9</accession>
<dbReference type="InterPro" id="IPR014043">
    <property type="entry name" value="Acyl_transferase_dom"/>
</dbReference>
<keyword evidence="10" id="KW-1185">Reference proteome</keyword>
<dbReference type="PIRSF" id="PIRSF000446">
    <property type="entry name" value="Mct"/>
    <property type="match status" value="1"/>
</dbReference>
<feature type="active site" evidence="7">
    <location>
        <position position="195"/>
    </location>
</feature>
<evidence type="ECO:0000256" key="5">
    <source>
        <dbReference type="ARBA" id="ARBA00048462"/>
    </source>
</evidence>
<dbReference type="InterPro" id="IPR016035">
    <property type="entry name" value="Acyl_Trfase/lysoPLipase"/>
</dbReference>
<dbReference type="InterPro" id="IPR004410">
    <property type="entry name" value="Malonyl_CoA-ACP_transAc_FabD"/>
</dbReference>
<dbReference type="FunFam" id="3.30.70.250:FF:000001">
    <property type="entry name" value="Malonyl CoA-acyl carrier protein transacylase"/>
    <property type="match status" value="1"/>
</dbReference>
<dbReference type="GO" id="GO:0004314">
    <property type="term" value="F:[acyl-carrier-protein] S-malonyltransferase activity"/>
    <property type="evidence" value="ECO:0007669"/>
    <property type="project" value="UniProtKB-EC"/>
</dbReference>
<comment type="caution">
    <text evidence="9">The sequence shown here is derived from an EMBL/GenBank/DDBJ whole genome shotgun (WGS) entry which is preliminary data.</text>
</comment>
<dbReference type="InterPro" id="IPR016036">
    <property type="entry name" value="Malonyl_transacylase_ACP-bd"/>
</dbReference>
<keyword evidence="4 6" id="KW-0012">Acyltransferase</keyword>
<dbReference type="InterPro" id="IPR050858">
    <property type="entry name" value="Mal-CoA-ACP_Trans/PKS_FabD"/>
</dbReference>
<dbReference type="Proteomes" id="UP000576209">
    <property type="component" value="Unassembled WGS sequence"/>
</dbReference>
<evidence type="ECO:0000256" key="6">
    <source>
        <dbReference type="PIRNR" id="PIRNR000446"/>
    </source>
</evidence>
<dbReference type="Gene3D" id="3.30.70.250">
    <property type="entry name" value="Malonyl-CoA ACP transacylase, ACP-binding"/>
    <property type="match status" value="1"/>
</dbReference>
<dbReference type="GO" id="GO:0005829">
    <property type="term" value="C:cytosol"/>
    <property type="evidence" value="ECO:0007669"/>
    <property type="project" value="TreeGrafter"/>
</dbReference>
<dbReference type="AlphaFoldDB" id="A0A840E2A9"/>
<name>A0A840E2A9_9BACT</name>
<protein>
    <recommendedName>
        <fullName evidence="2 6">Malonyl CoA-acyl carrier protein transacylase</fullName>
        <ecNumber evidence="1 6">2.3.1.39</ecNumber>
    </recommendedName>
</protein>
<dbReference type="SUPFAM" id="SSF55048">
    <property type="entry name" value="Probable ACP-binding domain of malonyl-CoA ACP transacylase"/>
    <property type="match status" value="1"/>
</dbReference>
<dbReference type="GO" id="GO:0006633">
    <property type="term" value="P:fatty acid biosynthetic process"/>
    <property type="evidence" value="ECO:0007669"/>
    <property type="project" value="TreeGrafter"/>
</dbReference>
<evidence type="ECO:0000256" key="2">
    <source>
        <dbReference type="ARBA" id="ARBA00018953"/>
    </source>
</evidence>
<dbReference type="PANTHER" id="PTHR42681:SF1">
    <property type="entry name" value="MALONYL-COA-ACYL CARRIER PROTEIN TRANSACYLASE, MITOCHONDRIAL"/>
    <property type="match status" value="1"/>
</dbReference>
<organism evidence="9 10">
    <name type="scientific">Neolewinella aquimaris</name>
    <dbReference type="NCBI Taxonomy" id="1835722"/>
    <lineage>
        <taxon>Bacteria</taxon>
        <taxon>Pseudomonadati</taxon>
        <taxon>Bacteroidota</taxon>
        <taxon>Saprospiria</taxon>
        <taxon>Saprospirales</taxon>
        <taxon>Lewinellaceae</taxon>
        <taxon>Neolewinella</taxon>
    </lineage>
</organism>
<feature type="domain" description="Malonyl-CoA:ACP transacylase (MAT)" evidence="8">
    <location>
        <begin position="5"/>
        <end position="283"/>
    </location>
</feature>
<sequence length="298" mass="31959">MTAYVFPGQGAQFTGMGKDLYDLSGLAKSLYQQADEVLGYALSRVMFEGDEEELRQTRITQPAIFVHSCITYLTTSEELRPDAVAGHSLGEFSALVAAGALTFPDALRLVSERALAMQDAADAQPGTMAAVLGLEDDVIEAACAEIEDVVVPANYNSPGQLVISGSETGIERASKILADLGARRVVPLPVGGAFHSPLMEPARERLEAAIAQTHFSPPNCEIYQNIDAKASLDPTEIRRKLIAQLTGPVYWTQTIRNLQAAGTETFVEVGGKGNILAGLIRKVDRKLTVRQLETLTGA</sequence>
<evidence type="ECO:0000313" key="10">
    <source>
        <dbReference type="Proteomes" id="UP000576209"/>
    </source>
</evidence>
<keyword evidence="3 6" id="KW-0808">Transferase</keyword>